<reference evidence="1 2" key="1">
    <citation type="submission" date="2013-07" db="EMBL/GenBank/DDBJ databases">
        <title>Comparative Genomic and Metabolomic Analysis of Twelve Strains of Pseudoalteromonas luteoviolacea.</title>
        <authorList>
            <person name="Vynne N.G."/>
            <person name="Mansson M."/>
            <person name="Gram L."/>
        </authorList>
    </citation>
    <scope>NUCLEOTIDE SEQUENCE [LARGE SCALE GENOMIC DNA]</scope>
    <source>
        <strain evidence="1 2">S4060-1</strain>
    </source>
</reference>
<gene>
    <name evidence="1" type="ORF">N478_17680</name>
</gene>
<protein>
    <submittedName>
        <fullName evidence="1">Uncharacterized protein</fullName>
    </submittedName>
</protein>
<proteinExistence type="predicted"/>
<dbReference type="RefSeq" id="WP_063381059.1">
    <property type="nucleotide sequence ID" value="NZ_AUXX01000015.1"/>
</dbReference>
<comment type="caution">
    <text evidence="1">The sequence shown here is derived from an EMBL/GenBank/DDBJ whole genome shotgun (WGS) entry which is preliminary data.</text>
</comment>
<name>A0A167N0G9_9GAMM</name>
<dbReference type="EMBL" id="AUXX01000015">
    <property type="protein sequence ID" value="KZN67253.1"/>
    <property type="molecule type" value="Genomic_DNA"/>
</dbReference>
<accession>A0A167N0G9</accession>
<organism evidence="1 2">
    <name type="scientific">Pseudoalteromonas luteoviolacea S4060-1</name>
    <dbReference type="NCBI Taxonomy" id="1365257"/>
    <lineage>
        <taxon>Bacteria</taxon>
        <taxon>Pseudomonadati</taxon>
        <taxon>Pseudomonadota</taxon>
        <taxon>Gammaproteobacteria</taxon>
        <taxon>Alteromonadales</taxon>
        <taxon>Pseudoalteromonadaceae</taxon>
        <taxon>Pseudoalteromonas</taxon>
    </lineage>
</organism>
<dbReference type="AlphaFoldDB" id="A0A167N0G9"/>
<evidence type="ECO:0000313" key="2">
    <source>
        <dbReference type="Proteomes" id="UP000076661"/>
    </source>
</evidence>
<evidence type="ECO:0000313" key="1">
    <source>
        <dbReference type="EMBL" id="KZN67253.1"/>
    </source>
</evidence>
<dbReference type="Proteomes" id="UP000076661">
    <property type="component" value="Unassembled WGS sequence"/>
</dbReference>
<sequence length="118" mass="13361">MDEIDKLIISESSDCEMDLYQIIYDIHFLHPEFTISKKYDIALSSIVKLAQSNAIEVVEQIYERNGSKVRVSSERALLAEELSESLKHPKFWDRVHNFSADTSIVVVATESGIAAIET</sequence>
<dbReference type="PATRIC" id="fig|1365257.3.peg.2229"/>